<dbReference type="EMBL" id="CP073767">
    <property type="protein sequence ID" value="UWZ56772.1"/>
    <property type="molecule type" value="Genomic_DNA"/>
</dbReference>
<dbReference type="KEGG" id="daur:Daura_11690"/>
<dbReference type="PANTHER" id="PTHR11614">
    <property type="entry name" value="PHOSPHOLIPASE-RELATED"/>
    <property type="match status" value="1"/>
</dbReference>
<keyword evidence="3" id="KW-1185">Reference proteome</keyword>
<dbReference type="AlphaFoldDB" id="A0A9Q9MPN0"/>
<evidence type="ECO:0000313" key="2">
    <source>
        <dbReference type="EMBL" id="UWZ56772.1"/>
    </source>
</evidence>
<organism evidence="2 3">
    <name type="scientific">Dactylosporangium aurantiacum</name>
    <dbReference type="NCBI Taxonomy" id="35754"/>
    <lineage>
        <taxon>Bacteria</taxon>
        <taxon>Bacillati</taxon>
        <taxon>Actinomycetota</taxon>
        <taxon>Actinomycetes</taxon>
        <taxon>Micromonosporales</taxon>
        <taxon>Micromonosporaceae</taxon>
        <taxon>Dactylosporangium</taxon>
    </lineage>
</organism>
<gene>
    <name evidence="2" type="ORF">Daura_11690</name>
</gene>
<evidence type="ECO:0000259" key="1">
    <source>
        <dbReference type="Pfam" id="PF08386"/>
    </source>
</evidence>
<dbReference type="SUPFAM" id="SSF53474">
    <property type="entry name" value="alpha/beta-Hydrolases"/>
    <property type="match status" value="1"/>
</dbReference>
<dbReference type="InterPro" id="IPR029058">
    <property type="entry name" value="AB_hydrolase_fold"/>
</dbReference>
<dbReference type="InterPro" id="IPR013595">
    <property type="entry name" value="Pept_S33_TAP-like_C"/>
</dbReference>
<keyword evidence="2" id="KW-0378">Hydrolase</keyword>
<reference evidence="2" key="1">
    <citation type="submission" date="2021-04" db="EMBL/GenBank/DDBJ databases">
        <title>Dactylosporangium aurantiacum NRRL B-8018 full assembly.</title>
        <authorList>
            <person name="Hartkoorn R.C."/>
            <person name="Beaudoing E."/>
            <person name="Hot D."/>
        </authorList>
    </citation>
    <scope>NUCLEOTIDE SEQUENCE</scope>
    <source>
        <strain evidence="2">NRRL B-8018</strain>
    </source>
</reference>
<dbReference type="InterPro" id="IPR051044">
    <property type="entry name" value="MAG_DAG_Lipase"/>
</dbReference>
<evidence type="ECO:0000313" key="3">
    <source>
        <dbReference type="Proteomes" id="UP001058003"/>
    </source>
</evidence>
<proteinExistence type="predicted"/>
<dbReference type="Pfam" id="PF08386">
    <property type="entry name" value="Abhydrolase_4"/>
    <property type="match status" value="1"/>
</dbReference>
<dbReference type="GO" id="GO:0016787">
    <property type="term" value="F:hydrolase activity"/>
    <property type="evidence" value="ECO:0007669"/>
    <property type="project" value="UniProtKB-KW"/>
</dbReference>
<name>A0A9Q9MPN0_9ACTN</name>
<dbReference type="Gene3D" id="3.40.50.1820">
    <property type="entry name" value="alpha/beta hydrolase"/>
    <property type="match status" value="1"/>
</dbReference>
<accession>A0A9Q9MPN0</accession>
<sequence>MTATIGTPVVAGARWDPPAAIAVRGTVLVLPGRGEHAGVYDRFGRRLAADGYAVRSATPEAAPSLAAAATGPVVLAGSDTGALHALAVAAAHPDLFAGVIAAGVAAEGGADVGWEEELAARTACPTHQARLTGDTGFRRGALALPVAADLLAPAPVAVPVLVLHGEADTVSPVAGARRLAARLPRAELGTVRDGRHDVLNDATHRTVAAHVVQWLERLRAGADVTPILTVHTH</sequence>
<dbReference type="RefSeq" id="WP_052387185.1">
    <property type="nucleotide sequence ID" value="NZ_CP073767.1"/>
</dbReference>
<protein>
    <submittedName>
        <fullName evidence="2">Alpha/beta hydrolase</fullName>
    </submittedName>
</protein>
<dbReference type="Proteomes" id="UP001058003">
    <property type="component" value="Chromosome"/>
</dbReference>
<feature type="domain" description="Peptidase S33 tripeptidyl aminopeptidase-like C-terminal" evidence="1">
    <location>
        <begin position="154"/>
        <end position="218"/>
    </location>
</feature>